<dbReference type="GO" id="GO:0015074">
    <property type="term" value="P:DNA integration"/>
    <property type="evidence" value="ECO:0007669"/>
    <property type="project" value="UniProtKB-KW"/>
</dbReference>
<dbReference type="Gene3D" id="1.10.150.130">
    <property type="match status" value="1"/>
</dbReference>
<dbReference type="Gene3D" id="1.10.443.10">
    <property type="entry name" value="Intergrase catalytic core"/>
    <property type="match status" value="1"/>
</dbReference>
<dbReference type="InterPro" id="IPR002104">
    <property type="entry name" value="Integrase_catalytic"/>
</dbReference>
<name>A0A4R2KRT7_9GAMM</name>
<keyword evidence="4" id="KW-0233">DNA recombination</keyword>
<dbReference type="CDD" id="cd00796">
    <property type="entry name" value="INT_Rci_Hp1_C"/>
    <property type="match status" value="1"/>
</dbReference>
<reference evidence="6 7" key="1">
    <citation type="submission" date="2019-03" db="EMBL/GenBank/DDBJ databases">
        <title>Genomic Encyclopedia of Type Strains, Phase IV (KMG-IV): sequencing the most valuable type-strain genomes for metagenomic binning, comparative biology and taxonomic classification.</title>
        <authorList>
            <person name="Goeker M."/>
        </authorList>
    </citation>
    <scope>NUCLEOTIDE SEQUENCE [LARGE SCALE GENOMIC DNA]</scope>
    <source>
        <strain evidence="6 7">DSM 23344</strain>
    </source>
</reference>
<dbReference type="RefSeq" id="WP_117319701.1">
    <property type="nucleotide sequence ID" value="NZ_QQSW01000036.1"/>
</dbReference>
<dbReference type="SUPFAM" id="SSF56349">
    <property type="entry name" value="DNA breaking-rejoining enzymes"/>
    <property type="match status" value="1"/>
</dbReference>
<comment type="similarity">
    <text evidence="1">Belongs to the 'phage' integrase family.</text>
</comment>
<keyword evidence="7" id="KW-1185">Reference proteome</keyword>
<dbReference type="Pfam" id="PF13356">
    <property type="entry name" value="Arm-DNA-bind_3"/>
    <property type="match status" value="1"/>
</dbReference>
<dbReference type="Gene3D" id="3.30.160.390">
    <property type="entry name" value="Integrase, DNA-binding domain"/>
    <property type="match status" value="1"/>
</dbReference>
<organism evidence="6 7">
    <name type="scientific">Chromatocurvus halotolerans</name>
    <dbReference type="NCBI Taxonomy" id="1132028"/>
    <lineage>
        <taxon>Bacteria</taxon>
        <taxon>Pseudomonadati</taxon>
        <taxon>Pseudomonadota</taxon>
        <taxon>Gammaproteobacteria</taxon>
        <taxon>Cellvibrionales</taxon>
        <taxon>Halieaceae</taxon>
        <taxon>Chromatocurvus</taxon>
    </lineage>
</organism>
<evidence type="ECO:0000256" key="2">
    <source>
        <dbReference type="ARBA" id="ARBA00022908"/>
    </source>
</evidence>
<dbReference type="PROSITE" id="PS51898">
    <property type="entry name" value="TYR_RECOMBINASE"/>
    <property type="match status" value="1"/>
</dbReference>
<accession>A0A4R2KRT7</accession>
<dbReference type="InterPro" id="IPR025166">
    <property type="entry name" value="Integrase_DNA_bind_dom"/>
</dbReference>
<dbReference type="Proteomes" id="UP000294980">
    <property type="component" value="Unassembled WGS sequence"/>
</dbReference>
<proteinExistence type="inferred from homology"/>
<dbReference type="InterPro" id="IPR050808">
    <property type="entry name" value="Phage_Integrase"/>
</dbReference>
<dbReference type="PANTHER" id="PTHR30629">
    <property type="entry name" value="PROPHAGE INTEGRASE"/>
    <property type="match status" value="1"/>
</dbReference>
<evidence type="ECO:0000313" key="6">
    <source>
        <dbReference type="EMBL" id="TCO73689.1"/>
    </source>
</evidence>
<dbReference type="InterPro" id="IPR038488">
    <property type="entry name" value="Integrase_DNA-bd_sf"/>
</dbReference>
<evidence type="ECO:0000259" key="5">
    <source>
        <dbReference type="PROSITE" id="PS51898"/>
    </source>
</evidence>
<sequence>MPKIRLTQKHLDKPPPCPTGKRRVEYCDIAIPGLYLEVRDTCPDQGTLYLRYKNPEAKTCHRKLGNSQELSLKEARHRATRLKAEIALGADPQAETRQRKAVPTWNRFFEDSYLPHAKQAKRTWKNDADMQRLRLSDRFGVTPINKITRHAVQQFHDELLDEGMKPATADHHLKLLRHALNLAVDWGLLGENPAAKVKQFNADNQIERYLTQDELQRLLTVLKQHPNRPVCCAILWLLATGARVGEALSAQWSDIDRDRGTWLIQATNSKSKKRRSVALNSIALGVLDELEALPKRRTSDRLFVGKCGPLGTINKVWCGIRTQAGLENFRLHDLRHSYASMLINSGHSLFEVQQSLGHSDPKVTMRYAHLSNDSLQRAANSAGDLISQSMPK</sequence>
<evidence type="ECO:0000256" key="1">
    <source>
        <dbReference type="ARBA" id="ARBA00008857"/>
    </source>
</evidence>
<dbReference type="GO" id="GO:0006310">
    <property type="term" value="P:DNA recombination"/>
    <property type="evidence" value="ECO:0007669"/>
    <property type="project" value="UniProtKB-KW"/>
</dbReference>
<comment type="caution">
    <text evidence="6">The sequence shown here is derived from an EMBL/GenBank/DDBJ whole genome shotgun (WGS) entry which is preliminary data.</text>
</comment>
<dbReference type="PANTHER" id="PTHR30629:SF2">
    <property type="entry name" value="PROPHAGE INTEGRASE INTS-RELATED"/>
    <property type="match status" value="1"/>
</dbReference>
<dbReference type="OrthoDB" id="9057547at2"/>
<dbReference type="GO" id="GO:0003677">
    <property type="term" value="F:DNA binding"/>
    <property type="evidence" value="ECO:0007669"/>
    <property type="project" value="UniProtKB-KW"/>
</dbReference>
<dbReference type="InterPro" id="IPR013762">
    <property type="entry name" value="Integrase-like_cat_sf"/>
</dbReference>
<keyword evidence="2" id="KW-0229">DNA integration</keyword>
<evidence type="ECO:0000256" key="4">
    <source>
        <dbReference type="ARBA" id="ARBA00023172"/>
    </source>
</evidence>
<protein>
    <submittedName>
        <fullName evidence="6">Site-specific recombinase XerD</fullName>
    </submittedName>
</protein>
<gene>
    <name evidence="6" type="ORF">EV688_1155</name>
</gene>
<feature type="domain" description="Tyr recombinase" evidence="5">
    <location>
        <begin position="205"/>
        <end position="380"/>
    </location>
</feature>
<keyword evidence="3" id="KW-0238">DNA-binding</keyword>
<evidence type="ECO:0000313" key="7">
    <source>
        <dbReference type="Proteomes" id="UP000294980"/>
    </source>
</evidence>
<dbReference type="Pfam" id="PF00589">
    <property type="entry name" value="Phage_integrase"/>
    <property type="match status" value="1"/>
</dbReference>
<dbReference type="InterPro" id="IPR011010">
    <property type="entry name" value="DNA_brk_join_enz"/>
</dbReference>
<evidence type="ECO:0000256" key="3">
    <source>
        <dbReference type="ARBA" id="ARBA00023125"/>
    </source>
</evidence>
<dbReference type="AlphaFoldDB" id="A0A4R2KRT7"/>
<dbReference type="InterPro" id="IPR010998">
    <property type="entry name" value="Integrase_recombinase_N"/>
</dbReference>
<dbReference type="EMBL" id="SLWX01000015">
    <property type="protein sequence ID" value="TCO73689.1"/>
    <property type="molecule type" value="Genomic_DNA"/>
</dbReference>